<dbReference type="Pfam" id="PF13416">
    <property type="entry name" value="SBP_bac_8"/>
    <property type="match status" value="1"/>
</dbReference>
<gene>
    <name evidence="3" type="ORF">TMES_17180</name>
</gene>
<accession>A0A1Y2KX57</accession>
<dbReference type="PANTHER" id="PTHR43649:SF11">
    <property type="entry name" value="ABC TRANSPORTER SUBSTRATE-BINDING PROTEIN YESO-RELATED"/>
    <property type="match status" value="1"/>
</dbReference>
<evidence type="ECO:0000256" key="2">
    <source>
        <dbReference type="ARBA" id="ARBA00008520"/>
    </source>
</evidence>
<proteinExistence type="inferred from homology"/>
<dbReference type="Gene3D" id="3.40.190.10">
    <property type="entry name" value="Periplasmic binding protein-like II"/>
    <property type="match status" value="2"/>
</dbReference>
<comment type="similarity">
    <text evidence="2">Belongs to the bacterial solute-binding protein 1 family.</text>
</comment>
<protein>
    <submittedName>
        <fullName evidence="3">Uncharacterized protein</fullName>
    </submittedName>
</protein>
<dbReference type="EMBL" id="JFKA01000009">
    <property type="protein sequence ID" value="OSQ36797.1"/>
    <property type="molecule type" value="Genomic_DNA"/>
</dbReference>
<dbReference type="RefSeq" id="WP_085584832.1">
    <property type="nucleotide sequence ID" value="NZ_JFKA01000009.1"/>
</dbReference>
<comment type="subcellular location">
    <subcellularLocation>
        <location evidence="1">Periplasm</location>
    </subcellularLocation>
</comment>
<reference evidence="3 4" key="1">
    <citation type="submission" date="2014-03" db="EMBL/GenBank/DDBJ databases">
        <title>The draft genome sequence of Thalassospira mesophila JCM 18969.</title>
        <authorList>
            <person name="Lai Q."/>
            <person name="Shao Z."/>
        </authorList>
    </citation>
    <scope>NUCLEOTIDE SEQUENCE [LARGE SCALE GENOMIC DNA]</scope>
    <source>
        <strain evidence="3 4">JCM 18969</strain>
    </source>
</reference>
<dbReference type="Proteomes" id="UP000193391">
    <property type="component" value="Unassembled WGS sequence"/>
</dbReference>
<evidence type="ECO:0000313" key="3">
    <source>
        <dbReference type="EMBL" id="OSQ36797.1"/>
    </source>
</evidence>
<name>A0A1Y2KX57_9PROT</name>
<dbReference type="InterPro" id="IPR050490">
    <property type="entry name" value="Bact_solute-bd_prot1"/>
</dbReference>
<comment type="caution">
    <text evidence="3">The sequence shown here is derived from an EMBL/GenBank/DDBJ whole genome shotgun (WGS) entry which is preliminary data.</text>
</comment>
<dbReference type="SUPFAM" id="SSF53850">
    <property type="entry name" value="Periplasmic binding protein-like II"/>
    <property type="match status" value="1"/>
</dbReference>
<dbReference type="InterPro" id="IPR006059">
    <property type="entry name" value="SBP"/>
</dbReference>
<sequence length="432" mass="47688">MNLNINRRQFIAGGACATSLTILGGRIALAQDKTALRLLWWGSQNRAERTFKVIDLYTKAHPNITIEGESAGWSNYWPRLATQTSGGNSPDVIQMDYRYIFEYARRGVLAPMDPFIESGALNVSDFSKIGLDGGRVDGKLYGVNLGQNSATVVINKAAWEEAGIDIPHADMTWDNYSDQCEKLTAKTKRRNFYGCTDEGGQDKAFECWQRQHGKELYTADGKLDFGEKEITEWFEYWADMRKRKACVPADVQSLYKDTIDTNPLSTGHAATCFVHSNQIVGYIAINKDPLAMTCYPVMAGKEHPGQYLKPSQFFSIANSSDHGEEAAEFVSFFVNDPEATKILGVERGVPVSAAVRKTVQSELSDGDKMQVEYIASLGDDLVGPLPPAPPLGAGEIEVLFKQVNEQVGFDIMSPAEAGARLVEQASQILERN</sequence>
<evidence type="ECO:0000313" key="4">
    <source>
        <dbReference type="Proteomes" id="UP000193391"/>
    </source>
</evidence>
<dbReference type="InterPro" id="IPR006311">
    <property type="entry name" value="TAT_signal"/>
</dbReference>
<dbReference type="STRING" id="1293891.TMES_17180"/>
<evidence type="ECO:0000256" key="1">
    <source>
        <dbReference type="ARBA" id="ARBA00004418"/>
    </source>
</evidence>
<dbReference type="PANTHER" id="PTHR43649">
    <property type="entry name" value="ARABINOSE-BINDING PROTEIN-RELATED"/>
    <property type="match status" value="1"/>
</dbReference>
<dbReference type="AlphaFoldDB" id="A0A1Y2KX57"/>
<dbReference type="GO" id="GO:0042597">
    <property type="term" value="C:periplasmic space"/>
    <property type="evidence" value="ECO:0007669"/>
    <property type="project" value="UniProtKB-SubCell"/>
</dbReference>
<dbReference type="PROSITE" id="PS51318">
    <property type="entry name" value="TAT"/>
    <property type="match status" value="1"/>
</dbReference>
<dbReference type="OrthoDB" id="7317090at2"/>
<keyword evidence="4" id="KW-1185">Reference proteome</keyword>
<organism evidence="3 4">
    <name type="scientific">Thalassospira mesophila</name>
    <dbReference type="NCBI Taxonomy" id="1293891"/>
    <lineage>
        <taxon>Bacteria</taxon>
        <taxon>Pseudomonadati</taxon>
        <taxon>Pseudomonadota</taxon>
        <taxon>Alphaproteobacteria</taxon>
        <taxon>Rhodospirillales</taxon>
        <taxon>Thalassospiraceae</taxon>
        <taxon>Thalassospira</taxon>
    </lineage>
</organism>